<evidence type="ECO:0000256" key="2">
    <source>
        <dbReference type="ARBA" id="ARBA00022692"/>
    </source>
</evidence>
<feature type="transmembrane region" description="Helical" evidence="5">
    <location>
        <begin position="441"/>
        <end position="462"/>
    </location>
</feature>
<feature type="transmembrane region" description="Helical" evidence="5">
    <location>
        <begin position="200"/>
        <end position="224"/>
    </location>
</feature>
<proteinExistence type="predicted"/>
<feature type="transmembrane region" description="Helical" evidence="5">
    <location>
        <begin position="111"/>
        <end position="130"/>
    </location>
</feature>
<dbReference type="GO" id="GO:0022857">
    <property type="term" value="F:transmembrane transporter activity"/>
    <property type="evidence" value="ECO:0007669"/>
    <property type="project" value="InterPro"/>
</dbReference>
<keyword evidence="2 5" id="KW-0812">Transmembrane</keyword>
<evidence type="ECO:0000256" key="4">
    <source>
        <dbReference type="ARBA" id="ARBA00023136"/>
    </source>
</evidence>
<evidence type="ECO:0000313" key="8">
    <source>
        <dbReference type="Proteomes" id="UP000037136"/>
    </source>
</evidence>
<dbReference type="PANTHER" id="PTHR23501:SF43">
    <property type="entry name" value="MULTIDRUG TRANSPORTER, PUTATIVE (AFU_ORTHOLOGUE AFUA_6G03040)-RELATED"/>
    <property type="match status" value="1"/>
</dbReference>
<dbReference type="Proteomes" id="UP000037136">
    <property type="component" value="Unassembled WGS sequence"/>
</dbReference>
<comment type="caution">
    <text evidence="7">The sequence shown here is derived from an EMBL/GenBank/DDBJ whole genome shotgun (WGS) entry which is preliminary data.</text>
</comment>
<keyword evidence="3 5" id="KW-1133">Transmembrane helix</keyword>
<organism evidence="7 8">
    <name type="scientific">Ophiocordyceps unilateralis</name>
    <name type="common">Zombie-ant fungus</name>
    <name type="synonym">Torrubia unilateralis</name>
    <dbReference type="NCBI Taxonomy" id="268505"/>
    <lineage>
        <taxon>Eukaryota</taxon>
        <taxon>Fungi</taxon>
        <taxon>Dikarya</taxon>
        <taxon>Ascomycota</taxon>
        <taxon>Pezizomycotina</taxon>
        <taxon>Sordariomycetes</taxon>
        <taxon>Hypocreomycetidae</taxon>
        <taxon>Hypocreales</taxon>
        <taxon>Ophiocordycipitaceae</taxon>
        <taxon>Ophiocordyceps</taxon>
    </lineage>
</organism>
<comment type="subcellular location">
    <subcellularLocation>
        <location evidence="1">Membrane</location>
        <topology evidence="1">Multi-pass membrane protein</topology>
    </subcellularLocation>
</comment>
<dbReference type="Gene3D" id="1.20.1720.10">
    <property type="entry name" value="Multidrug resistance protein D"/>
    <property type="match status" value="2"/>
</dbReference>
<feature type="transmembrane region" description="Helical" evidence="5">
    <location>
        <begin position="379"/>
        <end position="401"/>
    </location>
</feature>
<feature type="transmembrane region" description="Helical" evidence="5">
    <location>
        <begin position="230"/>
        <end position="249"/>
    </location>
</feature>
<reference evidence="7 8" key="1">
    <citation type="journal article" date="2015" name="BMC Genomics">
        <title>Gene expression during zombie ant biting behavior reflects the complexity underlying fungal parasitic behavioral manipulation.</title>
        <authorList>
            <person name="de Bekker C."/>
            <person name="Ohm R.A."/>
            <person name="Loreto R.G."/>
            <person name="Sebastian A."/>
            <person name="Albert I."/>
            <person name="Merrow M."/>
            <person name="Brachmann A."/>
            <person name="Hughes D.P."/>
        </authorList>
    </citation>
    <scope>NUCLEOTIDE SEQUENCE [LARGE SCALE GENOMIC DNA]</scope>
    <source>
        <strain evidence="7 8">SC16a</strain>
    </source>
</reference>
<dbReference type="SUPFAM" id="SSF103473">
    <property type="entry name" value="MFS general substrate transporter"/>
    <property type="match status" value="1"/>
</dbReference>
<dbReference type="EMBL" id="LAZP02000241">
    <property type="protein sequence ID" value="PFH58936.1"/>
    <property type="molecule type" value="Genomic_DNA"/>
</dbReference>
<name>A0A2A9PDP7_OPHUN</name>
<feature type="transmembrane region" description="Helical" evidence="5">
    <location>
        <begin position="142"/>
        <end position="161"/>
    </location>
</feature>
<feature type="transmembrane region" description="Helical" evidence="5">
    <location>
        <begin position="345"/>
        <end position="367"/>
    </location>
</feature>
<feature type="transmembrane region" description="Helical" evidence="5">
    <location>
        <begin position="269"/>
        <end position="289"/>
    </location>
</feature>
<evidence type="ECO:0000313" key="7">
    <source>
        <dbReference type="EMBL" id="PFH58936.1"/>
    </source>
</evidence>
<evidence type="ECO:0000256" key="1">
    <source>
        <dbReference type="ARBA" id="ARBA00004141"/>
    </source>
</evidence>
<dbReference type="PRINTS" id="PR01036">
    <property type="entry name" value="TCRTETB"/>
</dbReference>
<keyword evidence="4 5" id="KW-0472">Membrane</keyword>
<sequence length="584" mass="61859">MATDSSTGGNVVSCPSCLAAGDAPAAGSTNDAISGDKRLSMNKIHVRVAGQEESCPPCSDGFSNSSAELSIWRFWLLGLGVCLGLFLSLVDSSIVATSLYSIGSEFRSVDAVNWVALAYTLAYLGCAVTFASLSDVLGMRNAFLLAYVFFFAFSLACGFAKDLPQLICFRALQGVGGSGLYTMSMVILPEICPKGFRAHIGSVIGIVIACSGVMGPVLGGILTHYASWRWVFWINGPIGLVSLSIFLAAWPRGGHVSLMRRRSWSDFDIFGSFLVIASSVSVVFAFQNAGEAKEGVVWGDAIFLAPLVAGLLGWMTLLFWELRAKRRFGDSFSPALPLSLFRNKIYAAGAASTLFLGYPYLLIMYSIPLRAQVVSGRTALVAGIMLLPMLGMSAVGSAISSKTNAERNRFQRTLLFGACFMTIGTGLLTTVSGTWDDTKSLGFLTLCGFGFGLSTAAATNLVTIEAPVRDQATAHGILAQLRVLGGSLGISTSTVFVHAEAKNHLAGILTEEERALVGSDGDKLSEVQWDAVRHAYSRAFSKGMIAAAAVSAVAIVFLFWGTRRDKKTVGDGSVEAAGTNQRAS</sequence>
<dbReference type="Pfam" id="PF07690">
    <property type="entry name" value="MFS_1"/>
    <property type="match status" value="1"/>
</dbReference>
<reference evidence="7 8" key="2">
    <citation type="journal article" date="2017" name="Sci. Rep.">
        <title>Ant-infecting Ophiocordyceps genomes reveal a high diversity of potential behavioral manipulation genes and a possible major role for enterotoxins.</title>
        <authorList>
            <person name="de Bekker C."/>
            <person name="Ohm R.A."/>
            <person name="Evans H.C."/>
            <person name="Brachmann A."/>
            <person name="Hughes D.P."/>
        </authorList>
    </citation>
    <scope>NUCLEOTIDE SEQUENCE [LARGE SCALE GENOMIC DNA]</scope>
    <source>
        <strain evidence="7 8">SC16a</strain>
    </source>
</reference>
<accession>A0A2A9PDP7</accession>
<feature type="domain" description="Major facilitator superfamily (MFS) profile" evidence="6">
    <location>
        <begin position="77"/>
        <end position="566"/>
    </location>
</feature>
<dbReference type="PROSITE" id="PS50850">
    <property type="entry name" value="MFS"/>
    <property type="match status" value="1"/>
</dbReference>
<evidence type="ECO:0000259" key="6">
    <source>
        <dbReference type="PROSITE" id="PS50850"/>
    </source>
</evidence>
<feature type="transmembrane region" description="Helical" evidence="5">
    <location>
        <begin position="543"/>
        <end position="561"/>
    </location>
</feature>
<dbReference type="InterPro" id="IPR036259">
    <property type="entry name" value="MFS_trans_sf"/>
</dbReference>
<feature type="transmembrane region" description="Helical" evidence="5">
    <location>
        <begin position="301"/>
        <end position="324"/>
    </location>
</feature>
<dbReference type="PANTHER" id="PTHR23501">
    <property type="entry name" value="MAJOR FACILITATOR SUPERFAMILY"/>
    <property type="match status" value="1"/>
</dbReference>
<dbReference type="GO" id="GO:0005886">
    <property type="term" value="C:plasma membrane"/>
    <property type="evidence" value="ECO:0007669"/>
    <property type="project" value="TreeGrafter"/>
</dbReference>
<dbReference type="InterPro" id="IPR011701">
    <property type="entry name" value="MFS"/>
</dbReference>
<gene>
    <name evidence="7" type="ORF">XA68_13025</name>
</gene>
<dbReference type="OrthoDB" id="440553at2759"/>
<evidence type="ECO:0000256" key="3">
    <source>
        <dbReference type="ARBA" id="ARBA00022989"/>
    </source>
</evidence>
<feature type="transmembrane region" description="Helical" evidence="5">
    <location>
        <begin position="74"/>
        <end position="99"/>
    </location>
</feature>
<feature type="transmembrane region" description="Helical" evidence="5">
    <location>
        <begin position="413"/>
        <end position="435"/>
    </location>
</feature>
<dbReference type="AlphaFoldDB" id="A0A2A9PDP7"/>
<keyword evidence="8" id="KW-1185">Reference proteome</keyword>
<dbReference type="InterPro" id="IPR020846">
    <property type="entry name" value="MFS_dom"/>
</dbReference>
<protein>
    <recommendedName>
        <fullName evidence="6">Major facilitator superfamily (MFS) profile domain-containing protein</fullName>
    </recommendedName>
</protein>
<evidence type="ECO:0000256" key="5">
    <source>
        <dbReference type="SAM" id="Phobius"/>
    </source>
</evidence>